<dbReference type="Proteomes" id="UP000624279">
    <property type="component" value="Unassembled WGS sequence"/>
</dbReference>
<sequence length="159" mass="18180">MSTEQAYAAIPHARTVFNVEQSKLTSQQKDGLKRLFVLSDQGVVLKVEAMRAFQAGDKARLDYFVQRYALLIKGLQDLVIPNELTAARNLIVAAVQDHQRFYVRKQQEIGRQAWSLSSEAQQASQKLHQAYADLLKQYPQENANNRQAFFDYLCALDFL</sequence>
<protein>
    <submittedName>
        <fullName evidence="1">Uncharacterized protein</fullName>
    </submittedName>
</protein>
<proteinExistence type="predicted"/>
<keyword evidence="2" id="KW-1185">Reference proteome</keyword>
<reference evidence="1 2" key="1">
    <citation type="submission" date="2020-08" db="EMBL/GenBank/DDBJ databases">
        <title>Novel species isolated from subtropical streams in China.</title>
        <authorList>
            <person name="Lu H."/>
        </authorList>
    </citation>
    <scope>NUCLEOTIDE SEQUENCE [LARGE SCALE GENOMIC DNA]</scope>
    <source>
        <strain evidence="1 2">LX15W</strain>
    </source>
</reference>
<dbReference type="RefSeq" id="WP_186940666.1">
    <property type="nucleotide sequence ID" value="NZ_JACOGA010000003.1"/>
</dbReference>
<evidence type="ECO:0000313" key="1">
    <source>
        <dbReference type="EMBL" id="MBC3872654.1"/>
    </source>
</evidence>
<dbReference type="EMBL" id="JACOGA010000003">
    <property type="protein sequence ID" value="MBC3872654.1"/>
    <property type="molecule type" value="Genomic_DNA"/>
</dbReference>
<evidence type="ECO:0000313" key="2">
    <source>
        <dbReference type="Proteomes" id="UP000624279"/>
    </source>
</evidence>
<gene>
    <name evidence="1" type="ORF">H8K55_03565</name>
</gene>
<accession>A0ABR6Y7U2</accession>
<organism evidence="1 2">
    <name type="scientific">Undibacterium flavidum</name>
    <dbReference type="NCBI Taxonomy" id="2762297"/>
    <lineage>
        <taxon>Bacteria</taxon>
        <taxon>Pseudomonadati</taxon>
        <taxon>Pseudomonadota</taxon>
        <taxon>Betaproteobacteria</taxon>
        <taxon>Burkholderiales</taxon>
        <taxon>Oxalobacteraceae</taxon>
        <taxon>Undibacterium</taxon>
    </lineage>
</organism>
<comment type="caution">
    <text evidence="1">The sequence shown here is derived from an EMBL/GenBank/DDBJ whole genome shotgun (WGS) entry which is preliminary data.</text>
</comment>
<name>A0ABR6Y7U2_9BURK</name>